<sequence length="65" mass="6786">MVERTNGSPWFFIGGILLVVVGLAGPLLVDAATGDVQWVVRGIGVLVAIGGGVLIGFGLRRRRGR</sequence>
<organism evidence="2 3">
    <name type="scientific">Leifsonia shinshuensis</name>
    <dbReference type="NCBI Taxonomy" id="150026"/>
    <lineage>
        <taxon>Bacteria</taxon>
        <taxon>Bacillati</taxon>
        <taxon>Actinomycetota</taxon>
        <taxon>Actinomycetes</taxon>
        <taxon>Micrococcales</taxon>
        <taxon>Microbacteriaceae</taxon>
        <taxon>Leifsonia</taxon>
    </lineage>
</organism>
<dbReference type="RefSeq" id="WP_185277717.1">
    <property type="nucleotide sequence ID" value="NZ_CP043641.1"/>
</dbReference>
<dbReference type="EMBL" id="CP043641">
    <property type="protein sequence ID" value="QNE34551.1"/>
    <property type="molecule type" value="Genomic_DNA"/>
</dbReference>
<dbReference type="AlphaFoldDB" id="A0A7G6Y7T6"/>
<keyword evidence="1" id="KW-0812">Transmembrane</keyword>
<protein>
    <submittedName>
        <fullName evidence="2">Uncharacterized protein</fullName>
    </submittedName>
</protein>
<evidence type="ECO:0000313" key="3">
    <source>
        <dbReference type="Proteomes" id="UP000515511"/>
    </source>
</evidence>
<evidence type="ECO:0000313" key="2">
    <source>
        <dbReference type="EMBL" id="QNE34551.1"/>
    </source>
</evidence>
<accession>A0A7G6Y7T6</accession>
<dbReference type="Proteomes" id="UP000515511">
    <property type="component" value="Chromosome"/>
</dbReference>
<dbReference type="KEGG" id="lse:F1C12_05035"/>
<evidence type="ECO:0000256" key="1">
    <source>
        <dbReference type="SAM" id="Phobius"/>
    </source>
</evidence>
<feature type="transmembrane region" description="Helical" evidence="1">
    <location>
        <begin position="38"/>
        <end position="59"/>
    </location>
</feature>
<feature type="transmembrane region" description="Helical" evidence="1">
    <location>
        <begin position="12"/>
        <end position="32"/>
    </location>
</feature>
<keyword evidence="1" id="KW-0472">Membrane</keyword>
<name>A0A7G6Y7T6_9MICO</name>
<keyword evidence="1" id="KW-1133">Transmembrane helix</keyword>
<reference evidence="3" key="1">
    <citation type="submission" date="2019-09" db="EMBL/GenBank/DDBJ databases">
        <title>Antimicrobial potential of Antarctic Bacteria.</title>
        <authorList>
            <person name="Benaud N."/>
            <person name="Edwards R.J."/>
            <person name="Ferrari B.C."/>
        </authorList>
    </citation>
    <scope>NUCLEOTIDE SEQUENCE [LARGE SCALE GENOMIC DNA]</scope>
    <source>
        <strain evidence="3">INR9</strain>
    </source>
</reference>
<gene>
    <name evidence="2" type="ORF">F1C12_05035</name>
</gene>
<proteinExistence type="predicted"/>